<protein>
    <recommendedName>
        <fullName evidence="4">2-amino-4-hydroxy-6-hydroxymethyldihydropteridine pyrophosphokinase</fullName>
        <ecNumber evidence="3">2.7.6.3</ecNumber>
    </recommendedName>
    <alternativeName>
        <fullName evidence="11">6-hydroxymethyl-7,8-dihydropterin pyrophosphokinase</fullName>
    </alternativeName>
    <alternativeName>
        <fullName evidence="12">7,8-dihydro-6-hydroxymethylpterin-pyrophosphokinase</fullName>
    </alternativeName>
</protein>
<dbReference type="UniPathway" id="UPA00077">
    <property type="reaction ID" value="UER00155"/>
</dbReference>
<name>A0A5J6WTM1_9GAMM</name>
<dbReference type="AlphaFoldDB" id="A0A5J6WTM1"/>
<dbReference type="InterPro" id="IPR000550">
    <property type="entry name" value="Hppk"/>
</dbReference>
<comment type="function">
    <text evidence="10">Catalyzes the transfer of pyrophosphate from adenosine triphosphate (ATP) to 6-hydroxymethyl-7,8-dihydropterin, an enzymatic step in folate biosynthesis pathway.</text>
</comment>
<dbReference type="GO" id="GO:0016301">
    <property type="term" value="F:kinase activity"/>
    <property type="evidence" value="ECO:0007669"/>
    <property type="project" value="UniProtKB-KW"/>
</dbReference>
<reference evidence="14 15" key="1">
    <citation type="submission" date="2019-05" db="EMBL/GenBank/DDBJ databases">
        <title>OXA-830, a novel chromosomally encoded expanded-spectrum class D beta-lactamase in Aeromonas simiae.</title>
        <authorList>
            <person name="Zhou W."/>
            <person name="Chen Q."/>
        </authorList>
    </citation>
    <scope>NUCLEOTIDE SEQUENCE [LARGE SCALE GENOMIC DNA]</scope>
    <source>
        <strain evidence="14 15">A6</strain>
    </source>
</reference>
<dbReference type="KEGG" id="asim:FE240_02170"/>
<evidence type="ECO:0000256" key="12">
    <source>
        <dbReference type="ARBA" id="ARBA00033413"/>
    </source>
</evidence>
<comment type="similarity">
    <text evidence="2">Belongs to the HPPK family.</text>
</comment>
<accession>A0A5J6WTM1</accession>
<keyword evidence="9" id="KW-0289">Folate biosynthesis</keyword>
<evidence type="ECO:0000256" key="1">
    <source>
        <dbReference type="ARBA" id="ARBA00005051"/>
    </source>
</evidence>
<proteinExistence type="inferred from homology"/>
<dbReference type="Gene3D" id="3.30.70.560">
    <property type="entry name" value="7,8-Dihydro-6-hydroxymethylpterin-pyrophosphokinase HPPK"/>
    <property type="match status" value="1"/>
</dbReference>
<evidence type="ECO:0000256" key="2">
    <source>
        <dbReference type="ARBA" id="ARBA00005810"/>
    </source>
</evidence>
<dbReference type="GO" id="GO:0005524">
    <property type="term" value="F:ATP binding"/>
    <property type="evidence" value="ECO:0007669"/>
    <property type="project" value="UniProtKB-KW"/>
</dbReference>
<dbReference type="PANTHER" id="PTHR43071:SF1">
    <property type="entry name" value="2-AMINO-4-HYDROXY-6-HYDROXYMETHYLDIHYDROPTERIDINE PYROPHOSPHOKINASE"/>
    <property type="match status" value="1"/>
</dbReference>
<dbReference type="GO" id="GO:0003848">
    <property type="term" value="F:2-amino-4-hydroxy-6-hydroxymethyldihydropteridine diphosphokinase activity"/>
    <property type="evidence" value="ECO:0007669"/>
    <property type="project" value="UniProtKB-EC"/>
</dbReference>
<dbReference type="Pfam" id="PF01288">
    <property type="entry name" value="HPPK"/>
    <property type="match status" value="1"/>
</dbReference>
<evidence type="ECO:0000256" key="9">
    <source>
        <dbReference type="ARBA" id="ARBA00022909"/>
    </source>
</evidence>
<dbReference type="SUPFAM" id="SSF55083">
    <property type="entry name" value="6-hydroxymethyl-7,8-dihydropterin pyrophosphokinase, HPPK"/>
    <property type="match status" value="1"/>
</dbReference>
<dbReference type="EC" id="2.7.6.3" evidence="3"/>
<dbReference type="EMBL" id="CP040449">
    <property type="protein sequence ID" value="QFI53614.1"/>
    <property type="molecule type" value="Genomic_DNA"/>
</dbReference>
<evidence type="ECO:0000256" key="5">
    <source>
        <dbReference type="ARBA" id="ARBA00022679"/>
    </source>
</evidence>
<sequence>MYYLCSIGSNIEPIHHVNRVIGELLEQFGRLTLSSAIRTQPVGMVSQNDFINCLFVIHSPHPREELKRRFIQLELAHGRDRGDPACKIRDRPLDIDILASDEAGHFLHVEVDEYLRDLLAELHGMPVEIAGKIALSPQGRRLDTRPQMLERS</sequence>
<dbReference type="GO" id="GO:0046656">
    <property type="term" value="P:folic acid biosynthetic process"/>
    <property type="evidence" value="ECO:0007669"/>
    <property type="project" value="UniProtKB-KW"/>
</dbReference>
<keyword evidence="5" id="KW-0808">Transferase</keyword>
<keyword evidence="7 14" id="KW-0418">Kinase</keyword>
<evidence type="ECO:0000259" key="13">
    <source>
        <dbReference type="Pfam" id="PF01288"/>
    </source>
</evidence>
<dbReference type="GO" id="GO:0046654">
    <property type="term" value="P:tetrahydrofolate biosynthetic process"/>
    <property type="evidence" value="ECO:0007669"/>
    <property type="project" value="UniProtKB-UniPathway"/>
</dbReference>
<keyword evidence="8" id="KW-0067">ATP-binding</keyword>
<evidence type="ECO:0000256" key="8">
    <source>
        <dbReference type="ARBA" id="ARBA00022840"/>
    </source>
</evidence>
<dbReference type="Proteomes" id="UP000594034">
    <property type="component" value="Chromosome"/>
</dbReference>
<evidence type="ECO:0000256" key="11">
    <source>
        <dbReference type="ARBA" id="ARBA00029766"/>
    </source>
</evidence>
<keyword evidence="15" id="KW-1185">Reference proteome</keyword>
<evidence type="ECO:0000313" key="15">
    <source>
        <dbReference type="Proteomes" id="UP000594034"/>
    </source>
</evidence>
<comment type="pathway">
    <text evidence="1">Cofactor biosynthesis; tetrahydrofolate biosynthesis; 2-amino-4-hydroxy-6-hydroxymethyl-7,8-dihydropteridine diphosphate from 7,8-dihydroneopterin triphosphate: step 4/4.</text>
</comment>
<dbReference type="RefSeq" id="WP_193003208.1">
    <property type="nucleotide sequence ID" value="NZ_CP040449.1"/>
</dbReference>
<gene>
    <name evidence="14" type="ORF">FE240_02170</name>
</gene>
<dbReference type="InterPro" id="IPR035907">
    <property type="entry name" value="Hppk_sf"/>
</dbReference>
<evidence type="ECO:0000256" key="7">
    <source>
        <dbReference type="ARBA" id="ARBA00022777"/>
    </source>
</evidence>
<dbReference type="PANTHER" id="PTHR43071">
    <property type="entry name" value="2-AMINO-4-HYDROXY-6-HYDROXYMETHYLDIHYDROPTERIDINE PYROPHOSPHOKINASE"/>
    <property type="match status" value="1"/>
</dbReference>
<evidence type="ECO:0000256" key="4">
    <source>
        <dbReference type="ARBA" id="ARBA00016218"/>
    </source>
</evidence>
<feature type="domain" description="7,8-dihydro-6-hydroxymethylpterin-pyrophosphokinase" evidence="13">
    <location>
        <begin position="5"/>
        <end position="107"/>
    </location>
</feature>
<evidence type="ECO:0000256" key="3">
    <source>
        <dbReference type="ARBA" id="ARBA00013253"/>
    </source>
</evidence>
<evidence type="ECO:0000256" key="6">
    <source>
        <dbReference type="ARBA" id="ARBA00022741"/>
    </source>
</evidence>
<organism evidence="14 15">
    <name type="scientific">Aeromonas simiae</name>
    <dbReference type="NCBI Taxonomy" id="218936"/>
    <lineage>
        <taxon>Bacteria</taxon>
        <taxon>Pseudomonadati</taxon>
        <taxon>Pseudomonadota</taxon>
        <taxon>Gammaproteobacteria</taxon>
        <taxon>Aeromonadales</taxon>
        <taxon>Aeromonadaceae</taxon>
        <taxon>Aeromonas</taxon>
    </lineage>
</organism>
<evidence type="ECO:0000313" key="14">
    <source>
        <dbReference type="EMBL" id="QFI53614.1"/>
    </source>
</evidence>
<evidence type="ECO:0000256" key="10">
    <source>
        <dbReference type="ARBA" id="ARBA00029409"/>
    </source>
</evidence>
<keyword evidence="6" id="KW-0547">Nucleotide-binding</keyword>